<dbReference type="NCBIfam" id="TIGR00756">
    <property type="entry name" value="PPR"/>
    <property type="match status" value="3"/>
</dbReference>
<feature type="repeat" description="PPR" evidence="3">
    <location>
        <begin position="344"/>
        <end position="374"/>
    </location>
</feature>
<feature type="repeat" description="PPR" evidence="3">
    <location>
        <begin position="375"/>
        <end position="409"/>
    </location>
</feature>
<keyword evidence="1" id="KW-0677">Repeat</keyword>
<dbReference type="AlphaFoldDB" id="A0A3B6B7N5"/>
<organism evidence="4">
    <name type="scientific">Triticum aestivum</name>
    <name type="common">Wheat</name>
    <dbReference type="NCBI Taxonomy" id="4565"/>
    <lineage>
        <taxon>Eukaryota</taxon>
        <taxon>Viridiplantae</taxon>
        <taxon>Streptophyta</taxon>
        <taxon>Embryophyta</taxon>
        <taxon>Tracheophyta</taxon>
        <taxon>Spermatophyta</taxon>
        <taxon>Magnoliopsida</taxon>
        <taxon>Liliopsida</taxon>
        <taxon>Poales</taxon>
        <taxon>Poaceae</taxon>
        <taxon>BOP clade</taxon>
        <taxon>Pooideae</taxon>
        <taxon>Triticodae</taxon>
        <taxon>Triticeae</taxon>
        <taxon>Triticinae</taxon>
        <taxon>Triticum</taxon>
    </lineage>
</organism>
<evidence type="ECO:0000313" key="4">
    <source>
        <dbReference type="EnsemblPlants" id="TraesCS2A02G555200.1.cds1"/>
    </source>
</evidence>
<dbReference type="PANTHER" id="PTHR47926">
    <property type="entry name" value="PENTATRICOPEPTIDE REPEAT-CONTAINING PROTEIN"/>
    <property type="match status" value="1"/>
</dbReference>
<dbReference type="InterPro" id="IPR002885">
    <property type="entry name" value="PPR_rpt"/>
</dbReference>
<dbReference type="Gramene" id="TraesCS2A02G555200.1">
    <property type="protein sequence ID" value="TraesCS2A02G555200.1.cds1"/>
    <property type="gene ID" value="TraesCS2A02G555200"/>
</dbReference>
<dbReference type="Gene3D" id="1.25.40.10">
    <property type="entry name" value="Tetratricopeptide repeat domain"/>
    <property type="match status" value="4"/>
</dbReference>
<dbReference type="FunFam" id="1.25.40.10:FF:001681">
    <property type="entry name" value="Pentatricopeptide repeat-containing protein At4g33170 family"/>
    <property type="match status" value="1"/>
</dbReference>
<protein>
    <recommendedName>
        <fullName evidence="6">Pentacotripeptide-repeat region of PRORP domain-containing protein</fullName>
    </recommendedName>
</protein>
<dbReference type="GO" id="GO:0005739">
    <property type="term" value="C:mitochondrion"/>
    <property type="evidence" value="ECO:0000318"/>
    <property type="project" value="GO_Central"/>
</dbReference>
<dbReference type="PANTHER" id="PTHR47926:SF349">
    <property type="entry name" value="(WILD MALAYSIAN BANANA) HYPOTHETICAL PROTEIN"/>
    <property type="match status" value="1"/>
</dbReference>
<dbReference type="GO" id="GO:0009451">
    <property type="term" value="P:RNA modification"/>
    <property type="evidence" value="ECO:0000318"/>
    <property type="project" value="GO_Central"/>
</dbReference>
<accession>A0A3B6B7N5</accession>
<dbReference type="InterPro" id="IPR046960">
    <property type="entry name" value="PPR_At4g14850-like_plant"/>
</dbReference>
<dbReference type="PaxDb" id="4565-Traes_2AL_8D5EB304C1.2"/>
<feature type="repeat" description="PPR" evidence="3">
    <location>
        <begin position="274"/>
        <end position="308"/>
    </location>
</feature>
<dbReference type="OMA" id="AFTEMPR"/>
<dbReference type="OrthoDB" id="185373at2759"/>
<evidence type="ECO:0000256" key="3">
    <source>
        <dbReference type="PROSITE-ProRule" id="PRU00708"/>
    </source>
</evidence>
<dbReference type="SUPFAM" id="SSF48452">
    <property type="entry name" value="TPR-like"/>
    <property type="match status" value="1"/>
</dbReference>
<dbReference type="Pfam" id="PF01535">
    <property type="entry name" value="PPR"/>
    <property type="match status" value="3"/>
</dbReference>
<evidence type="ECO:0000313" key="5">
    <source>
        <dbReference type="Proteomes" id="UP000019116"/>
    </source>
</evidence>
<evidence type="ECO:0000256" key="2">
    <source>
        <dbReference type="ARBA" id="ARBA00022946"/>
    </source>
</evidence>
<evidence type="ECO:0000256" key="1">
    <source>
        <dbReference type="ARBA" id="ARBA00022737"/>
    </source>
</evidence>
<dbReference type="InterPro" id="IPR011990">
    <property type="entry name" value="TPR-like_helical_dom_sf"/>
</dbReference>
<keyword evidence="2" id="KW-0809">Transit peptide</keyword>
<dbReference type="FunFam" id="1.25.40.10:FF:000073">
    <property type="entry name" value="Pentatricopeptide repeat-containing protein chloroplastic"/>
    <property type="match status" value="1"/>
</dbReference>
<proteinExistence type="predicted"/>
<dbReference type="STRING" id="4565.A0A3B6B7N5"/>
<keyword evidence="5" id="KW-1185">Reference proteome</keyword>
<reference evidence="4" key="1">
    <citation type="submission" date="2018-08" db="EMBL/GenBank/DDBJ databases">
        <authorList>
            <person name="Rossello M."/>
        </authorList>
    </citation>
    <scope>NUCLEOTIDE SEQUENCE [LARGE SCALE GENOMIC DNA]</scope>
    <source>
        <strain evidence="4">cv. Chinese Spring</strain>
    </source>
</reference>
<feature type="repeat" description="PPR" evidence="3">
    <location>
        <begin position="71"/>
        <end position="105"/>
    </location>
</feature>
<dbReference type="Proteomes" id="UP000019116">
    <property type="component" value="Chromosome 2A"/>
</dbReference>
<sequence>MACQQSRAYAAILQRSADPRRVASLHAAILKPGLLACDQFLANHLLIAYFRSPLRPRHHGLRLLDEMPRRNAVSWAAAVSGLAQGARPREALALFRAMRREGAPPSEFAFVSALNASSLVAPAGAHARQLYALAVRLGFQSHAFVLNAFLAAMVRQERLADAVRLFEWASGRRDIVSWNTLLAGLARRSRTRMWILWRRMSREGAGADGFSFSIVLSGLTADADTVSGLQVHGQLVKSGFGDDVCVGNSLVEMYTKNGALESGNRAFTEMPRRDVVSWTEMAAGWLQCGEPAKAIGVLGPMMLEGIRPNNYTLATAANACATLAGPSEGRKVHGYAIKLGEGSDVAVNNALIDMYSKCGLVDTAHRVFQSMRQRPVISWTTMIMGFARNGQPQNAVKVFDDMLLEGVTPNHITFLCVLHACSQGGFMEEAWIYFRAMTDKFRIEPGEDHYACMVDLLGKAGHIEDAEELISRMPFRPRVLVWQALLGACQLHGNEAAAKRAAERALALEKEDPSMYLLLSRTLAGRHDWGGAGRSRGLMGDREVMKLPGSTWLQSMPETESAQACTA</sequence>
<dbReference type="PROSITE" id="PS51375">
    <property type="entry name" value="PPR"/>
    <property type="match status" value="4"/>
</dbReference>
<dbReference type="Gramene" id="TraesCS2A03G1283400.1">
    <property type="protein sequence ID" value="TraesCS2A03G1283400.1.CDS1"/>
    <property type="gene ID" value="TraesCS2A03G1283400"/>
</dbReference>
<dbReference type="GO" id="GO:0003723">
    <property type="term" value="F:RNA binding"/>
    <property type="evidence" value="ECO:0000318"/>
    <property type="project" value="GO_Central"/>
</dbReference>
<reference evidence="4" key="2">
    <citation type="submission" date="2018-10" db="UniProtKB">
        <authorList>
            <consortium name="EnsemblPlants"/>
        </authorList>
    </citation>
    <scope>IDENTIFICATION</scope>
</reference>
<evidence type="ECO:0008006" key="6">
    <source>
        <dbReference type="Google" id="ProtNLM"/>
    </source>
</evidence>
<name>A0A3B6B7N5_WHEAT</name>
<dbReference type="Gramene" id="TraesNOR2A03G00828220.1">
    <property type="protein sequence ID" value="TraesNOR2A03G00828220.1.CDS1"/>
    <property type="gene ID" value="TraesNOR2A03G00828220"/>
</dbReference>
<dbReference type="Pfam" id="PF13041">
    <property type="entry name" value="PPR_2"/>
    <property type="match status" value="1"/>
</dbReference>
<dbReference type="EnsemblPlants" id="TraesCS2A02G555200.1">
    <property type="protein sequence ID" value="TraesCS2A02G555200.1.cds1"/>
    <property type="gene ID" value="TraesCS2A02G555200"/>
</dbReference>
<dbReference type="SMR" id="A0A3B6B7N5"/>